<comment type="caution">
    <text evidence="1">The sequence shown here is derived from an EMBL/GenBank/DDBJ whole genome shotgun (WGS) entry which is preliminary data.</text>
</comment>
<dbReference type="AlphaFoldDB" id="A0A813CAJ1"/>
<proteinExistence type="predicted"/>
<name>A0A813CAJ1_9DINO</name>
<evidence type="ECO:0000313" key="2">
    <source>
        <dbReference type="Proteomes" id="UP000601435"/>
    </source>
</evidence>
<evidence type="ECO:0000313" key="1">
    <source>
        <dbReference type="EMBL" id="CAE7941453.1"/>
    </source>
</evidence>
<protein>
    <submittedName>
        <fullName evidence="1">Uncharacterized protein</fullName>
    </submittedName>
</protein>
<dbReference type="Proteomes" id="UP000601435">
    <property type="component" value="Unassembled WGS sequence"/>
</dbReference>
<reference evidence="1" key="1">
    <citation type="submission" date="2021-02" db="EMBL/GenBank/DDBJ databases">
        <authorList>
            <person name="Dougan E. K."/>
            <person name="Rhodes N."/>
            <person name="Thang M."/>
            <person name="Chan C."/>
        </authorList>
    </citation>
    <scope>NUCLEOTIDE SEQUENCE</scope>
</reference>
<accession>A0A813CAJ1</accession>
<sequence length="352" mass="39386">MRAATDGAIRIRRIPCGKPPHLWTTCWSAVKAPYVRRFFCAEGGVVLRKFLGASCNRSPFQTIQEARSVLGQFGCEVQISPAKFQDLRHLSSGEDRVRELQQTLDISSDHLSRLQHSKQPSWEAFLQGSGGCQLGWCERPSSLREDQAERRRAIQATLVCYCPPGACFAISGELLLDGASCDPPPGHSVYLKGRWFAVLPWKAAGDSDMGMDMVTDFDDNWLDIPAGWKPYEVCQDFEQVVLPQVIAANSWGTDMVIVRRGNKWPGWKTGVRGSAAGAGKRLSSHVEWFETDHAGRRCVFRAEDPQRTPSKKLDPLWRSWSGRLLLERVPEAGQQKFTRMRVCVCACVCVCV</sequence>
<organism evidence="1 2">
    <name type="scientific">Symbiodinium necroappetens</name>
    <dbReference type="NCBI Taxonomy" id="1628268"/>
    <lineage>
        <taxon>Eukaryota</taxon>
        <taxon>Sar</taxon>
        <taxon>Alveolata</taxon>
        <taxon>Dinophyceae</taxon>
        <taxon>Suessiales</taxon>
        <taxon>Symbiodiniaceae</taxon>
        <taxon>Symbiodinium</taxon>
    </lineage>
</organism>
<keyword evidence="2" id="KW-1185">Reference proteome</keyword>
<dbReference type="OrthoDB" id="406029at2759"/>
<gene>
    <name evidence="1" type="ORF">SNEC2469_LOCUS34293</name>
</gene>
<dbReference type="EMBL" id="CAJNJA010093986">
    <property type="protein sequence ID" value="CAE7941453.1"/>
    <property type="molecule type" value="Genomic_DNA"/>
</dbReference>